<evidence type="ECO:0000259" key="2">
    <source>
        <dbReference type="Pfam" id="PF03807"/>
    </source>
</evidence>
<keyword evidence="4" id="KW-1185">Reference proteome</keyword>
<feature type="domain" description="Pyrroline-5-carboxylate reductase catalytic N-terminal" evidence="2">
    <location>
        <begin position="5"/>
        <end position="93"/>
    </location>
</feature>
<keyword evidence="1" id="KW-0560">Oxidoreductase</keyword>
<reference evidence="3 4" key="1">
    <citation type="submission" date="2019-06" db="EMBL/GenBank/DDBJ databases">
        <title>Whole genome shotgun sequence of Glutamicibacter nicotianae NBRC 14234.</title>
        <authorList>
            <person name="Hosoyama A."/>
            <person name="Uohara A."/>
            <person name="Ohji S."/>
            <person name="Ichikawa N."/>
        </authorList>
    </citation>
    <scope>NUCLEOTIDE SEQUENCE [LARGE SCALE GENOMIC DNA]</scope>
    <source>
        <strain evidence="3 4">NBRC 14234</strain>
    </source>
</reference>
<organism evidence="3 4">
    <name type="scientific">Glutamicibacter nicotianae</name>
    <name type="common">Arthrobacter nicotianae</name>
    <dbReference type="NCBI Taxonomy" id="37929"/>
    <lineage>
        <taxon>Bacteria</taxon>
        <taxon>Bacillati</taxon>
        <taxon>Actinomycetota</taxon>
        <taxon>Actinomycetes</taxon>
        <taxon>Micrococcales</taxon>
        <taxon>Micrococcaceae</taxon>
        <taxon>Glutamicibacter</taxon>
    </lineage>
</organism>
<dbReference type="SUPFAM" id="SSF51735">
    <property type="entry name" value="NAD(P)-binding Rossmann-fold domains"/>
    <property type="match status" value="1"/>
</dbReference>
<dbReference type="EMBL" id="BJNE01000001">
    <property type="protein sequence ID" value="GEC11048.1"/>
    <property type="molecule type" value="Genomic_DNA"/>
</dbReference>
<evidence type="ECO:0000313" key="4">
    <source>
        <dbReference type="Proteomes" id="UP000316242"/>
    </source>
</evidence>
<evidence type="ECO:0000256" key="1">
    <source>
        <dbReference type="ARBA" id="ARBA00023002"/>
    </source>
</evidence>
<dbReference type="InterPro" id="IPR051267">
    <property type="entry name" value="STEAP_metalloreductase"/>
</dbReference>
<protein>
    <recommendedName>
        <fullName evidence="2">Pyrroline-5-carboxylate reductase catalytic N-terminal domain-containing protein</fullName>
    </recommendedName>
</protein>
<gene>
    <name evidence="3" type="ORF">ANI01nite_02510</name>
</gene>
<dbReference type="PANTHER" id="PTHR14239">
    <property type="entry name" value="DUDULIN-RELATED"/>
    <property type="match status" value="1"/>
</dbReference>
<sequence length="213" mass="22539">MSIKRIGILGAGRAGTALARAAAAAGIEVRIAGSRPPRMMKYHLAQYASRATGVLAEEIAEDVDLVVLMVPQEELGDIDVSSLAGTLLVDATNRWEDEPLPDWLEASLDAGLSSSEGIAARFKSSRVVKALNHISHWDMDADRATKQSAQRALGVAADNAQDAQMVSELTKALGFSPVQLPSLAAGRVLEPQGPVFNQVLDAESLRRLSGTQG</sequence>
<comment type="caution">
    <text evidence="3">The sequence shown here is derived from an EMBL/GenBank/DDBJ whole genome shotgun (WGS) entry which is preliminary data.</text>
</comment>
<dbReference type="Gene3D" id="3.40.50.720">
    <property type="entry name" value="NAD(P)-binding Rossmann-like Domain"/>
    <property type="match status" value="1"/>
</dbReference>
<dbReference type="PANTHER" id="PTHR14239:SF0">
    <property type="entry name" value="F420-DEPENDENT NADP REDUCTASE"/>
    <property type="match status" value="1"/>
</dbReference>
<dbReference type="InterPro" id="IPR036291">
    <property type="entry name" value="NAD(P)-bd_dom_sf"/>
</dbReference>
<dbReference type="Pfam" id="PF03807">
    <property type="entry name" value="F420_oxidored"/>
    <property type="match status" value="1"/>
</dbReference>
<evidence type="ECO:0000313" key="3">
    <source>
        <dbReference type="EMBL" id="GEC11048.1"/>
    </source>
</evidence>
<dbReference type="Proteomes" id="UP000316242">
    <property type="component" value="Unassembled WGS sequence"/>
</dbReference>
<proteinExistence type="predicted"/>
<dbReference type="InterPro" id="IPR028939">
    <property type="entry name" value="P5C_Rdtase_cat_N"/>
</dbReference>
<name>A0ABQ0RGW6_GLUNI</name>
<accession>A0ABQ0RGW6</accession>
<dbReference type="RefSeq" id="WP_038991029.1">
    <property type="nucleotide sequence ID" value="NZ_BAAAWM010000001.1"/>
</dbReference>